<dbReference type="CDD" id="cd02440">
    <property type="entry name" value="AdoMet_MTases"/>
    <property type="match status" value="1"/>
</dbReference>
<evidence type="ECO:0000256" key="1">
    <source>
        <dbReference type="ARBA" id="ARBA00038158"/>
    </source>
</evidence>
<name>A0ABR1HE45_9HYPO</name>
<comment type="similarity">
    <text evidence="1">Belongs to the methyltransferase superfamily. LaeA methyltransferase family.</text>
</comment>
<gene>
    <name evidence="3" type="ORF">QQZ08_010922</name>
</gene>
<evidence type="ECO:0000313" key="3">
    <source>
        <dbReference type="EMBL" id="KAK7419210.1"/>
    </source>
</evidence>
<comment type="caution">
    <text evidence="3">The sequence shown here is derived from an EMBL/GenBank/DDBJ whole genome shotgun (WGS) entry which is preliminary data.</text>
</comment>
<dbReference type="EMBL" id="JAZAVK010000153">
    <property type="protein sequence ID" value="KAK7419210.1"/>
    <property type="molecule type" value="Genomic_DNA"/>
</dbReference>
<keyword evidence="4" id="KW-1185">Reference proteome</keyword>
<dbReference type="InterPro" id="IPR029063">
    <property type="entry name" value="SAM-dependent_MTases_sf"/>
</dbReference>
<dbReference type="Proteomes" id="UP001498421">
    <property type="component" value="Unassembled WGS sequence"/>
</dbReference>
<accession>A0ABR1HE45</accession>
<organism evidence="3 4">
    <name type="scientific">Neonectria magnoliae</name>
    <dbReference type="NCBI Taxonomy" id="2732573"/>
    <lineage>
        <taxon>Eukaryota</taxon>
        <taxon>Fungi</taxon>
        <taxon>Dikarya</taxon>
        <taxon>Ascomycota</taxon>
        <taxon>Pezizomycotina</taxon>
        <taxon>Sordariomycetes</taxon>
        <taxon>Hypocreomycetidae</taxon>
        <taxon>Hypocreales</taxon>
        <taxon>Nectriaceae</taxon>
        <taxon>Neonectria</taxon>
    </lineage>
</organism>
<reference evidence="3 4" key="1">
    <citation type="journal article" date="2025" name="Microbiol. Resour. Announc.">
        <title>Draft genome sequences for Neonectria magnoliae and Neonectria punicea, canker pathogens of Liriodendron tulipifera and Acer saccharum in West Virginia.</title>
        <authorList>
            <person name="Petronek H.M."/>
            <person name="Kasson M.T."/>
            <person name="Metheny A.M."/>
            <person name="Stauder C.M."/>
            <person name="Lovett B."/>
            <person name="Lynch S.C."/>
            <person name="Garnas J.R."/>
            <person name="Kasson L.R."/>
            <person name="Stajich J.E."/>
        </authorList>
    </citation>
    <scope>NUCLEOTIDE SEQUENCE [LARGE SCALE GENOMIC DNA]</scope>
    <source>
        <strain evidence="3 4">NRRL 64651</strain>
    </source>
</reference>
<proteinExistence type="inferred from homology"/>
<dbReference type="SUPFAM" id="SSF53335">
    <property type="entry name" value="S-adenosyl-L-methionine-dependent methyltransferases"/>
    <property type="match status" value="1"/>
</dbReference>
<evidence type="ECO:0000256" key="2">
    <source>
        <dbReference type="SAM" id="MobiDB-lite"/>
    </source>
</evidence>
<protein>
    <submittedName>
        <fullName evidence="3">Uncharacterized protein</fullName>
    </submittedName>
</protein>
<feature type="compositionally biased region" description="Polar residues" evidence="2">
    <location>
        <begin position="12"/>
        <end position="25"/>
    </location>
</feature>
<dbReference type="PANTHER" id="PTHR43591:SF24">
    <property type="entry name" value="2-METHOXY-6-POLYPRENYL-1,4-BENZOQUINOL METHYLASE, MITOCHONDRIAL"/>
    <property type="match status" value="1"/>
</dbReference>
<feature type="region of interest" description="Disordered" evidence="2">
    <location>
        <begin position="1"/>
        <end position="31"/>
    </location>
</feature>
<dbReference type="Gene3D" id="3.40.50.150">
    <property type="entry name" value="Vaccinia Virus protein VP39"/>
    <property type="match status" value="1"/>
</dbReference>
<dbReference type="Pfam" id="PF13489">
    <property type="entry name" value="Methyltransf_23"/>
    <property type="match status" value="1"/>
</dbReference>
<sequence length="371" mass="42123">MSSPKGPVIPPTRSSTKTPESQTEQPAGGLIEVDNDVESAYASSSQVTDTETLRSSILNYKWENGRRYHAYQDGDYWAPNDDRQQDAEDLMHEMYRIIMDGEILAAPIGENPQSVLDVGCGTGTWAIEFADQYPSAEVLGVDLSPIQPSFVPPNCKFEVDDINKPWTYPENNFDFVHLRAMTGCIPDWTEFYRKAFKSLKPGGWVEHVELWGIAKSDDDSFKPKSPLKTWVEIFEKIGQATGKSFFWGDKDANSMTEAGFAGVVERRVKVPIGTWPKDPQLKHWGAWNRQFLLQALEGFSIRGLTELLDWTYDDAQMYLVDLRKELTSPQLHFYLDMQAPIAPLFLGPWLTISQYRTIIYGQKPKHEAQTP</sequence>
<dbReference type="PANTHER" id="PTHR43591">
    <property type="entry name" value="METHYLTRANSFERASE"/>
    <property type="match status" value="1"/>
</dbReference>
<evidence type="ECO:0000313" key="4">
    <source>
        <dbReference type="Proteomes" id="UP001498421"/>
    </source>
</evidence>